<dbReference type="Proteomes" id="UP000280066">
    <property type="component" value="Unassembled WGS sequence"/>
</dbReference>
<evidence type="ECO:0000313" key="11">
    <source>
        <dbReference type="EMBL" id="RSK29543.1"/>
    </source>
</evidence>
<comment type="caution">
    <text evidence="11">The sequence shown here is derived from an EMBL/GenBank/DDBJ whole genome shotgun (WGS) entry which is preliminary data.</text>
</comment>
<dbReference type="GO" id="GO:0004640">
    <property type="term" value="F:phosphoribosylanthranilate isomerase activity"/>
    <property type="evidence" value="ECO:0007669"/>
    <property type="project" value="UniProtKB-UniRule"/>
</dbReference>
<keyword evidence="6 9" id="KW-0822">Tryptophan biosynthesis</keyword>
<protein>
    <recommendedName>
        <fullName evidence="4 9">N-(5'-phosphoribosyl)anthranilate isomerase</fullName>
        <shortName evidence="9">PRAI</shortName>
        <ecNumber evidence="3 9">5.3.1.24</ecNumber>
    </recommendedName>
</protein>
<dbReference type="HAMAP" id="MF_00135">
    <property type="entry name" value="PRAI"/>
    <property type="match status" value="1"/>
</dbReference>
<comment type="similarity">
    <text evidence="9">Belongs to the TrpF family.</text>
</comment>
<dbReference type="AlphaFoldDB" id="A0A428JC97"/>
<comment type="pathway">
    <text evidence="2 9">Amino-acid biosynthesis; L-tryptophan biosynthesis; L-tryptophan from chorismate: step 3/5.</text>
</comment>
<evidence type="ECO:0000256" key="6">
    <source>
        <dbReference type="ARBA" id="ARBA00022822"/>
    </source>
</evidence>
<dbReference type="InterPro" id="IPR044643">
    <property type="entry name" value="TrpF_fam"/>
</dbReference>
<keyword evidence="5 9" id="KW-0028">Amino-acid biosynthesis</keyword>
<evidence type="ECO:0000256" key="1">
    <source>
        <dbReference type="ARBA" id="ARBA00001164"/>
    </source>
</evidence>
<evidence type="ECO:0000256" key="5">
    <source>
        <dbReference type="ARBA" id="ARBA00022605"/>
    </source>
</evidence>
<proteinExistence type="inferred from homology"/>
<gene>
    <name evidence="9" type="primary">trpF</name>
    <name evidence="11" type="ORF">EI290_16870</name>
</gene>
<evidence type="ECO:0000256" key="9">
    <source>
        <dbReference type="HAMAP-Rule" id="MF_00135"/>
    </source>
</evidence>
<evidence type="ECO:0000256" key="2">
    <source>
        <dbReference type="ARBA" id="ARBA00004664"/>
    </source>
</evidence>
<evidence type="ECO:0000259" key="10">
    <source>
        <dbReference type="Pfam" id="PF00697"/>
    </source>
</evidence>
<dbReference type="CDD" id="cd00405">
    <property type="entry name" value="PRAI"/>
    <property type="match status" value="1"/>
</dbReference>
<accession>A0A428JC97</accession>
<keyword evidence="8 9" id="KW-0413">Isomerase</keyword>
<dbReference type="RefSeq" id="WP_125432780.1">
    <property type="nucleotide sequence ID" value="NZ_RWIS01000012.1"/>
</dbReference>
<dbReference type="GO" id="GO:0000162">
    <property type="term" value="P:L-tryptophan biosynthetic process"/>
    <property type="evidence" value="ECO:0007669"/>
    <property type="project" value="UniProtKB-UniRule"/>
</dbReference>
<dbReference type="InterPro" id="IPR001240">
    <property type="entry name" value="PRAI_dom"/>
</dbReference>
<dbReference type="EMBL" id="RWIS01000012">
    <property type="protein sequence ID" value="RSK29543.1"/>
    <property type="molecule type" value="Genomic_DNA"/>
</dbReference>
<sequence length="225" mass="24179">MSIKPHHTPYLKVCGMADADSLQAVAALQPDFLGFIFYPQSKRYVGGRLPAAAVRALPAAIRRVGVFVDEQPAAVLDNVQEYGLDVVQLHGQESADVCLALRMTGVAVIKAFAVGEEFDFTRLEPYVGCVDYFLFDAAGAQPGGNGTAFRWELLQGYTLPVPYFLAGGIGPEHAVALPGLSLPGLFALDLNSRFETAPGVKDAGQLGRFFRALNPKNQESYTDGL</sequence>
<evidence type="ECO:0000256" key="7">
    <source>
        <dbReference type="ARBA" id="ARBA00023141"/>
    </source>
</evidence>
<dbReference type="Pfam" id="PF00697">
    <property type="entry name" value="PRAI"/>
    <property type="match status" value="1"/>
</dbReference>
<dbReference type="EC" id="5.3.1.24" evidence="3 9"/>
<feature type="domain" description="N-(5'phosphoribosyl) anthranilate isomerase (PRAI)" evidence="10">
    <location>
        <begin position="12"/>
        <end position="210"/>
    </location>
</feature>
<dbReference type="Gene3D" id="3.20.20.70">
    <property type="entry name" value="Aldolase class I"/>
    <property type="match status" value="1"/>
</dbReference>
<evidence type="ECO:0000256" key="8">
    <source>
        <dbReference type="ARBA" id="ARBA00023235"/>
    </source>
</evidence>
<keyword evidence="7 9" id="KW-0057">Aromatic amino acid biosynthesis</keyword>
<comment type="catalytic activity">
    <reaction evidence="1 9">
        <text>N-(5-phospho-beta-D-ribosyl)anthranilate = 1-(2-carboxyphenylamino)-1-deoxy-D-ribulose 5-phosphate</text>
        <dbReference type="Rhea" id="RHEA:21540"/>
        <dbReference type="ChEBI" id="CHEBI:18277"/>
        <dbReference type="ChEBI" id="CHEBI:58613"/>
        <dbReference type="EC" id="5.3.1.24"/>
    </reaction>
</comment>
<keyword evidence="12" id="KW-1185">Reference proteome</keyword>
<evidence type="ECO:0000256" key="3">
    <source>
        <dbReference type="ARBA" id="ARBA00012572"/>
    </source>
</evidence>
<dbReference type="InterPro" id="IPR011060">
    <property type="entry name" value="RibuloseP-bd_barrel"/>
</dbReference>
<dbReference type="OrthoDB" id="9786954at2"/>
<reference evidence="11 12" key="1">
    <citation type="submission" date="2018-12" db="EMBL/GenBank/DDBJ databases">
        <authorList>
            <person name="Feng G."/>
            <person name="Zhu H."/>
        </authorList>
    </citation>
    <scope>NUCLEOTIDE SEQUENCE [LARGE SCALE GENOMIC DNA]</scope>
    <source>
        <strain evidence="11 12">9PBR-2</strain>
    </source>
</reference>
<dbReference type="InterPro" id="IPR013785">
    <property type="entry name" value="Aldolase_TIM"/>
</dbReference>
<evidence type="ECO:0000256" key="4">
    <source>
        <dbReference type="ARBA" id="ARBA00022272"/>
    </source>
</evidence>
<dbReference type="PANTHER" id="PTHR42894">
    <property type="entry name" value="N-(5'-PHOSPHORIBOSYL)ANTHRANILATE ISOMERASE"/>
    <property type="match status" value="1"/>
</dbReference>
<organism evidence="11 12">
    <name type="scientific">Hymenobacter metallilatus</name>
    <dbReference type="NCBI Taxonomy" id="2493666"/>
    <lineage>
        <taxon>Bacteria</taxon>
        <taxon>Pseudomonadati</taxon>
        <taxon>Bacteroidota</taxon>
        <taxon>Cytophagia</taxon>
        <taxon>Cytophagales</taxon>
        <taxon>Hymenobacteraceae</taxon>
        <taxon>Hymenobacter</taxon>
    </lineage>
</organism>
<dbReference type="UniPathway" id="UPA00035">
    <property type="reaction ID" value="UER00042"/>
</dbReference>
<dbReference type="SUPFAM" id="SSF51366">
    <property type="entry name" value="Ribulose-phoshate binding barrel"/>
    <property type="match status" value="1"/>
</dbReference>
<dbReference type="PANTHER" id="PTHR42894:SF1">
    <property type="entry name" value="N-(5'-PHOSPHORIBOSYL)ANTHRANILATE ISOMERASE"/>
    <property type="match status" value="1"/>
</dbReference>
<name>A0A428JC97_9BACT</name>
<evidence type="ECO:0000313" key="12">
    <source>
        <dbReference type="Proteomes" id="UP000280066"/>
    </source>
</evidence>